<dbReference type="STRING" id="1437608.GCA_000771645_01792"/>
<dbReference type="InterPro" id="IPR029063">
    <property type="entry name" value="SAM-dependent_MTases_sf"/>
</dbReference>
<accession>A0A086ZHU8</accession>
<dbReference type="PROSITE" id="PS00092">
    <property type="entry name" value="N6_MTASE"/>
    <property type="match status" value="1"/>
</dbReference>
<comment type="caution">
    <text evidence="9">The sequence shown here is derived from an EMBL/GenBank/DDBJ whole genome shotgun (WGS) entry which is preliminary data.</text>
</comment>
<comment type="catalytic activity">
    <reaction evidence="7">
        <text>a 2'-deoxyadenosine in DNA + S-adenosyl-L-methionine = an N(6)-methyl-2'-deoxyadenosine in DNA + S-adenosyl-L-homocysteine + H(+)</text>
        <dbReference type="Rhea" id="RHEA:15197"/>
        <dbReference type="Rhea" id="RHEA-COMP:12418"/>
        <dbReference type="Rhea" id="RHEA-COMP:12419"/>
        <dbReference type="ChEBI" id="CHEBI:15378"/>
        <dbReference type="ChEBI" id="CHEBI:57856"/>
        <dbReference type="ChEBI" id="CHEBI:59789"/>
        <dbReference type="ChEBI" id="CHEBI:90615"/>
        <dbReference type="ChEBI" id="CHEBI:90616"/>
        <dbReference type="EC" id="2.1.1.72"/>
    </reaction>
</comment>
<keyword evidence="6" id="KW-0238">DNA-binding</keyword>
<proteinExistence type="predicted"/>
<dbReference type="GO" id="GO:0032259">
    <property type="term" value="P:methylation"/>
    <property type="evidence" value="ECO:0007669"/>
    <property type="project" value="UniProtKB-KW"/>
</dbReference>
<dbReference type="SUPFAM" id="SSF116734">
    <property type="entry name" value="DNA methylase specificity domain"/>
    <property type="match status" value="1"/>
</dbReference>
<evidence type="ECO:0000256" key="6">
    <source>
        <dbReference type="ARBA" id="ARBA00023125"/>
    </source>
</evidence>
<keyword evidence="4" id="KW-0949">S-adenosyl-L-methionine</keyword>
<dbReference type="OrthoDB" id="9784823at2"/>
<evidence type="ECO:0000256" key="7">
    <source>
        <dbReference type="ARBA" id="ARBA00047942"/>
    </source>
</evidence>
<keyword evidence="10" id="KW-1185">Reference proteome</keyword>
<dbReference type="eggNOG" id="COG0286">
    <property type="taxonomic scope" value="Bacteria"/>
</dbReference>
<dbReference type="PANTHER" id="PTHR42933:SF4">
    <property type="entry name" value="TYPE I RESTRICTION ENZYME ECOKI METHYLASE SUBUNIT"/>
    <property type="match status" value="1"/>
</dbReference>
<dbReference type="PANTHER" id="PTHR42933">
    <property type="entry name" value="SLR6095 PROTEIN"/>
    <property type="match status" value="1"/>
</dbReference>
<dbReference type="PRINTS" id="PR00507">
    <property type="entry name" value="N12N6MTFRASE"/>
</dbReference>
<gene>
    <name evidence="9" type="ORF">BBIA_2061</name>
</gene>
<evidence type="ECO:0000256" key="3">
    <source>
        <dbReference type="ARBA" id="ARBA00022679"/>
    </source>
</evidence>
<evidence type="ECO:0000256" key="2">
    <source>
        <dbReference type="ARBA" id="ARBA00022603"/>
    </source>
</evidence>
<dbReference type="Proteomes" id="UP000029108">
    <property type="component" value="Unassembled WGS sequence"/>
</dbReference>
<keyword evidence="2 9" id="KW-0489">Methyltransferase</keyword>
<dbReference type="SUPFAM" id="SSF53335">
    <property type="entry name" value="S-adenosyl-L-methionine-dependent methyltransferases"/>
    <property type="match status" value="1"/>
</dbReference>
<name>A0A086ZHU8_9BIFI</name>
<dbReference type="InterPro" id="IPR003356">
    <property type="entry name" value="DNA_methylase_A-5"/>
</dbReference>
<dbReference type="Gene3D" id="3.90.220.20">
    <property type="entry name" value="DNA methylase specificity domains"/>
    <property type="match status" value="1"/>
</dbReference>
<dbReference type="EC" id="2.1.1.72" evidence="1"/>
<protein>
    <recommendedName>
        <fullName evidence="1">site-specific DNA-methyltransferase (adenine-specific)</fullName>
        <ecNumber evidence="1">2.1.1.72</ecNumber>
    </recommendedName>
</protein>
<evidence type="ECO:0000313" key="9">
    <source>
        <dbReference type="EMBL" id="KFI46098.1"/>
    </source>
</evidence>
<dbReference type="RefSeq" id="WP_033496039.1">
    <property type="nucleotide sequence ID" value="NZ_JDUU01000033.1"/>
</dbReference>
<dbReference type="GO" id="GO:0003677">
    <property type="term" value="F:DNA binding"/>
    <property type="evidence" value="ECO:0007669"/>
    <property type="project" value="UniProtKB-KW"/>
</dbReference>
<dbReference type="GO" id="GO:0009307">
    <property type="term" value="P:DNA restriction-modification system"/>
    <property type="evidence" value="ECO:0007669"/>
    <property type="project" value="UniProtKB-KW"/>
</dbReference>
<organism evidence="9 10">
    <name type="scientific">Bifidobacterium biavatii DSM 23969</name>
    <dbReference type="NCBI Taxonomy" id="1437608"/>
    <lineage>
        <taxon>Bacteria</taxon>
        <taxon>Bacillati</taxon>
        <taxon>Actinomycetota</taxon>
        <taxon>Actinomycetes</taxon>
        <taxon>Bifidobacteriales</taxon>
        <taxon>Bifidobacteriaceae</taxon>
        <taxon>Bifidobacterium</taxon>
    </lineage>
</organism>
<reference evidence="9 10" key="1">
    <citation type="submission" date="2014-03" db="EMBL/GenBank/DDBJ databases">
        <title>Genomics of Bifidobacteria.</title>
        <authorList>
            <person name="Ventura M."/>
            <person name="Milani C."/>
            <person name="Lugli G.A."/>
        </authorList>
    </citation>
    <scope>NUCLEOTIDE SEQUENCE [LARGE SCALE GENOMIC DNA]</scope>
    <source>
        <strain evidence="9 10">DSM 23969</strain>
    </source>
</reference>
<feature type="domain" description="DNA methylase adenine-specific" evidence="8">
    <location>
        <begin position="302"/>
        <end position="545"/>
    </location>
</feature>
<sequence>MASTKKQKREALSVQRLINEVLVQNLGIPAHNVVNDATFQKYTGSLRPDILISNMPYANDPNDPNDESRFVGNLICYVEAKDITCKINDSDWKDAISQGKVKAPKLGLHYFGVTNCNITYFYNLNGDRLSLNGNPISEFQTMDVLRIIKKQTETDAGTSDIDMGVDALTAVSEAVFNSKLWQLKNIYRAIDFENNTKKIDFTVGLISMEYYEEKAKIDGDFDESRQWWSTAKELPDSTIASALVGYIDDLTGDDSEFKEFSAPVEVVKAHISGSNPLVKASQLREIYDVVDSMRPLHGTGFDLFGAVYEAFANSKEKKDFGEYFTRRHYTHIFAKLLLGNRDRYNPDAEFTIIDPFVGTGGMLTEAYKVLRSNFEKSNTMTCEAKEFLSSKCFYGIDLRSENASRSKLNMFLVGDGHNHIYSDDSLIPAKKDGKEVITGKSGTYDYVITNPPYGQGTILADTVFLSSRRMEVAAICRAIDLLKIDGRACIVTPDGVLENPSFQSFREELMLTCEIQAIISLPKFAFAPYTKEKTYALFLKKRYERFHIADPVQSKSSYEERRQNGRFQTTPIWMYIVDNDGFANSDKRYPTRLRGNDQHWLHDEVSGWVDGDGMEHVSQLEERWNTRYDDEATSGTTWQSEDGSEVKRRKGGNITMSLVLKDPYLTLLPERYLRPYDPHFVTPEEFQHELSVIKETIDISQSANDAAPDDSVEAEDYQARNKPVKDILDCLSGNTGLTEELIYNMSGMPGPRYEVLTASTQADTAMGFIPQCNIPSSNGQTRPLKTFSGKEGLLVVRKGKAGGTRFLSKGNYAINDDAYILSVKDNCPYKVDLRWFSIAYKSEFLAYASNSDNGTWNKTGFFENVTIDIPSLEEQQELIDTVSKAQKLAEQLDLAQCRLNALLNKEIDLPNTGR</sequence>
<evidence type="ECO:0000259" key="8">
    <source>
        <dbReference type="Pfam" id="PF02384"/>
    </source>
</evidence>
<evidence type="ECO:0000256" key="5">
    <source>
        <dbReference type="ARBA" id="ARBA00022747"/>
    </source>
</evidence>
<dbReference type="InterPro" id="IPR044946">
    <property type="entry name" value="Restrct_endonuc_typeI_TRD_sf"/>
</dbReference>
<dbReference type="GO" id="GO:0008170">
    <property type="term" value="F:N-methyltransferase activity"/>
    <property type="evidence" value="ECO:0007669"/>
    <property type="project" value="InterPro"/>
</dbReference>
<dbReference type="Gene3D" id="3.40.50.150">
    <property type="entry name" value="Vaccinia Virus protein VP39"/>
    <property type="match status" value="1"/>
</dbReference>
<keyword evidence="5" id="KW-0680">Restriction system</keyword>
<keyword evidence="3 9" id="KW-0808">Transferase</keyword>
<dbReference type="InterPro" id="IPR051537">
    <property type="entry name" value="DNA_Adenine_Mtase"/>
</dbReference>
<evidence type="ECO:0000313" key="10">
    <source>
        <dbReference type="Proteomes" id="UP000029108"/>
    </source>
</evidence>
<dbReference type="AlphaFoldDB" id="A0A086ZHU8"/>
<dbReference type="GO" id="GO:0009007">
    <property type="term" value="F:site-specific DNA-methyltransferase (adenine-specific) activity"/>
    <property type="evidence" value="ECO:0007669"/>
    <property type="project" value="UniProtKB-EC"/>
</dbReference>
<evidence type="ECO:0000256" key="4">
    <source>
        <dbReference type="ARBA" id="ARBA00022691"/>
    </source>
</evidence>
<dbReference type="Pfam" id="PF02384">
    <property type="entry name" value="N6_Mtase"/>
    <property type="match status" value="1"/>
</dbReference>
<dbReference type="InterPro" id="IPR002052">
    <property type="entry name" value="DNA_methylase_N6_adenine_CS"/>
</dbReference>
<dbReference type="EMBL" id="JGYN01000040">
    <property type="protein sequence ID" value="KFI46098.1"/>
    <property type="molecule type" value="Genomic_DNA"/>
</dbReference>
<evidence type="ECO:0000256" key="1">
    <source>
        <dbReference type="ARBA" id="ARBA00011900"/>
    </source>
</evidence>